<keyword evidence="9" id="KW-1185">Reference proteome</keyword>
<keyword evidence="1" id="KW-0645">Protease</keyword>
<evidence type="ECO:0000256" key="3">
    <source>
        <dbReference type="ARBA" id="ARBA00022801"/>
    </source>
</evidence>
<dbReference type="InterPro" id="IPR012599">
    <property type="entry name" value="Propeptide_C1A"/>
</dbReference>
<dbReference type="Proteomes" id="UP000037510">
    <property type="component" value="Unassembled WGS sequence"/>
</dbReference>
<accession>A0A0L7L6E8</accession>
<dbReference type="AlphaFoldDB" id="A0A0L7L6E8"/>
<dbReference type="STRING" id="104452.A0A0L7L6E8"/>
<gene>
    <name evidence="8" type="ORF">OBRU01_14619</name>
</gene>
<dbReference type="GO" id="GO:0006508">
    <property type="term" value="P:proteolysis"/>
    <property type="evidence" value="ECO:0007669"/>
    <property type="project" value="UniProtKB-KW"/>
</dbReference>
<dbReference type="Pfam" id="PF08127">
    <property type="entry name" value="Propeptide_C1"/>
    <property type="match status" value="1"/>
</dbReference>
<organism evidence="8 9">
    <name type="scientific">Operophtera brumata</name>
    <name type="common">Winter moth</name>
    <name type="synonym">Phalaena brumata</name>
    <dbReference type="NCBI Taxonomy" id="104452"/>
    <lineage>
        <taxon>Eukaryota</taxon>
        <taxon>Metazoa</taxon>
        <taxon>Ecdysozoa</taxon>
        <taxon>Arthropoda</taxon>
        <taxon>Hexapoda</taxon>
        <taxon>Insecta</taxon>
        <taxon>Pterygota</taxon>
        <taxon>Neoptera</taxon>
        <taxon>Endopterygota</taxon>
        <taxon>Lepidoptera</taxon>
        <taxon>Glossata</taxon>
        <taxon>Ditrysia</taxon>
        <taxon>Geometroidea</taxon>
        <taxon>Geometridae</taxon>
        <taxon>Larentiinae</taxon>
        <taxon>Operophtera</taxon>
    </lineage>
</organism>
<proteinExistence type="predicted"/>
<evidence type="ECO:0000313" key="9">
    <source>
        <dbReference type="Proteomes" id="UP000037510"/>
    </source>
</evidence>
<feature type="signal peptide" evidence="6">
    <location>
        <begin position="1"/>
        <end position="20"/>
    </location>
</feature>
<dbReference type="EMBL" id="JTDY01002704">
    <property type="protein sequence ID" value="KOB70884.1"/>
    <property type="molecule type" value="Genomic_DNA"/>
</dbReference>
<evidence type="ECO:0000256" key="2">
    <source>
        <dbReference type="ARBA" id="ARBA00022729"/>
    </source>
</evidence>
<protein>
    <submittedName>
        <fullName evidence="8">Cysteine peptidase 2 cathepsin-B-like</fullName>
    </submittedName>
</protein>
<evidence type="ECO:0000256" key="5">
    <source>
        <dbReference type="ARBA" id="ARBA00023157"/>
    </source>
</evidence>
<sequence>MDPLRPTIFAFACVLAITAAELHPVSDKFIDLMNSKQTTWTAGRNFPPNTPLKHHKKLQGVHPDYSVNSLPRFKHDAEIIVHLPDSLTLAINGPTAPL</sequence>
<evidence type="ECO:0000256" key="6">
    <source>
        <dbReference type="SAM" id="SignalP"/>
    </source>
</evidence>
<reference evidence="8 9" key="1">
    <citation type="journal article" date="2015" name="Genome Biol. Evol.">
        <title>The genome of winter moth (Operophtera brumata) provides a genomic perspective on sexual dimorphism and phenology.</title>
        <authorList>
            <person name="Derks M.F."/>
            <person name="Smit S."/>
            <person name="Salis L."/>
            <person name="Schijlen E."/>
            <person name="Bossers A."/>
            <person name="Mateman C."/>
            <person name="Pijl A.S."/>
            <person name="de Ridder D."/>
            <person name="Groenen M.A."/>
            <person name="Visser M.E."/>
            <person name="Megens H.J."/>
        </authorList>
    </citation>
    <scope>NUCLEOTIDE SEQUENCE [LARGE SCALE GENOMIC DNA]</scope>
    <source>
        <strain evidence="8">WM2013NL</strain>
        <tissue evidence="8">Head and thorax</tissue>
    </source>
</reference>
<feature type="chain" id="PRO_5005573202" evidence="6">
    <location>
        <begin position="21"/>
        <end position="98"/>
    </location>
</feature>
<keyword evidence="4" id="KW-0788">Thiol protease</keyword>
<evidence type="ECO:0000313" key="8">
    <source>
        <dbReference type="EMBL" id="KOB70884.1"/>
    </source>
</evidence>
<name>A0A0L7L6E8_OPEBR</name>
<keyword evidence="2 6" id="KW-0732">Signal</keyword>
<dbReference type="GO" id="GO:0004197">
    <property type="term" value="F:cysteine-type endopeptidase activity"/>
    <property type="evidence" value="ECO:0007669"/>
    <property type="project" value="InterPro"/>
</dbReference>
<comment type="caution">
    <text evidence="8">The sequence shown here is derived from an EMBL/GenBank/DDBJ whole genome shotgun (WGS) entry which is preliminary data.</text>
</comment>
<feature type="domain" description="Peptidase C1A propeptide" evidence="7">
    <location>
        <begin position="26"/>
        <end position="64"/>
    </location>
</feature>
<evidence type="ECO:0000256" key="1">
    <source>
        <dbReference type="ARBA" id="ARBA00022670"/>
    </source>
</evidence>
<keyword evidence="3" id="KW-0378">Hydrolase</keyword>
<evidence type="ECO:0000259" key="7">
    <source>
        <dbReference type="Pfam" id="PF08127"/>
    </source>
</evidence>
<keyword evidence="5" id="KW-1015">Disulfide bond</keyword>
<evidence type="ECO:0000256" key="4">
    <source>
        <dbReference type="ARBA" id="ARBA00022807"/>
    </source>
</evidence>